<evidence type="ECO:0000313" key="2">
    <source>
        <dbReference type="EMBL" id="MFD1397754.1"/>
    </source>
</evidence>
<protein>
    <submittedName>
        <fullName evidence="2">Uncharacterized protein</fullName>
    </submittedName>
</protein>
<reference evidence="3" key="1">
    <citation type="journal article" date="2019" name="Int. J. Syst. Evol. Microbiol.">
        <title>The Global Catalogue of Microorganisms (GCM) 10K type strain sequencing project: providing services to taxonomists for standard genome sequencing and annotation.</title>
        <authorList>
            <consortium name="The Broad Institute Genomics Platform"/>
            <consortium name="The Broad Institute Genome Sequencing Center for Infectious Disease"/>
            <person name="Wu L."/>
            <person name="Ma J."/>
        </authorList>
    </citation>
    <scope>NUCLEOTIDE SEQUENCE [LARGE SCALE GENOMIC DNA]</scope>
    <source>
        <strain evidence="3">CCM 9110</strain>
    </source>
</reference>
<dbReference type="EMBL" id="JBHTOA010000002">
    <property type="protein sequence ID" value="MFD1397754.1"/>
    <property type="molecule type" value="Genomic_DNA"/>
</dbReference>
<evidence type="ECO:0000256" key="1">
    <source>
        <dbReference type="SAM" id="SignalP"/>
    </source>
</evidence>
<evidence type="ECO:0000313" key="3">
    <source>
        <dbReference type="Proteomes" id="UP001597199"/>
    </source>
</evidence>
<sequence length="202" mass="21948">MKKHLLSNRAVILAVSSFTLLLFSSPISAHAATTAPAVPTEAAVVDATGSFESVSQLPVASFENDLIPGTAAYTQTVLARSAAYPTSIAGYKKLGYKNFYYSKWTGYKKLASTKSKRIAAFMVEQLAAKIPGARIPLLIYDLSQLAKTQHADIWPSVNARMISATSPRGVRVLVAEESYTRYYTNSARTKLLKTIHHTSFVG</sequence>
<accession>A0ABW4BB63</accession>
<keyword evidence="1" id="KW-0732">Signal</keyword>
<dbReference type="Proteomes" id="UP001597199">
    <property type="component" value="Unassembled WGS sequence"/>
</dbReference>
<dbReference type="RefSeq" id="WP_204119940.1">
    <property type="nucleotide sequence ID" value="NZ_BOLV01000067.1"/>
</dbReference>
<feature type="chain" id="PRO_5046086943" evidence="1">
    <location>
        <begin position="32"/>
        <end position="202"/>
    </location>
</feature>
<name>A0ABW4BB63_9LACO</name>
<gene>
    <name evidence="2" type="ORF">ACFQ41_00350</name>
</gene>
<organism evidence="2 3">
    <name type="scientific">Lacticaseibacillus suilingensis</name>
    <dbReference type="NCBI Taxonomy" id="2799577"/>
    <lineage>
        <taxon>Bacteria</taxon>
        <taxon>Bacillati</taxon>
        <taxon>Bacillota</taxon>
        <taxon>Bacilli</taxon>
        <taxon>Lactobacillales</taxon>
        <taxon>Lactobacillaceae</taxon>
        <taxon>Lacticaseibacillus</taxon>
    </lineage>
</organism>
<proteinExistence type="predicted"/>
<feature type="signal peptide" evidence="1">
    <location>
        <begin position="1"/>
        <end position="31"/>
    </location>
</feature>
<keyword evidence="3" id="KW-1185">Reference proteome</keyword>
<comment type="caution">
    <text evidence="2">The sequence shown here is derived from an EMBL/GenBank/DDBJ whole genome shotgun (WGS) entry which is preliminary data.</text>
</comment>